<reference evidence="8 9" key="1">
    <citation type="journal article" date="2011" name="EMBO J.">
        <title>Structural diversity of bacterial flagellar motors.</title>
        <authorList>
            <person name="Chen S."/>
            <person name="Beeby M."/>
            <person name="Murphy G.E."/>
            <person name="Leadbetter J.R."/>
            <person name="Hendrixson D.R."/>
            <person name="Briegel A."/>
            <person name="Li Z."/>
            <person name="Shi J."/>
            <person name="Tocheva E.I."/>
            <person name="Muller A."/>
            <person name="Dobro M.J."/>
            <person name="Jensen G.J."/>
        </authorList>
    </citation>
    <scope>NUCLEOTIDE SEQUENCE [LARGE SCALE GENOMIC DNA]</scope>
    <source>
        <strain evidence="8 9">DSM 6540</strain>
    </source>
</reference>
<keyword evidence="9" id="KW-1185">Reference proteome</keyword>
<keyword evidence="5 6" id="KW-0472">Membrane</keyword>
<keyword evidence="3 6" id="KW-0812">Transmembrane</keyword>
<evidence type="ECO:0000256" key="6">
    <source>
        <dbReference type="SAM" id="Phobius"/>
    </source>
</evidence>
<sequence>MSLLAVVGFSMIIVFMYLLMTKRITAMNALILIPIIVAVGLGFGPSVGKMALNGIKSVAPTAVMIAFAMFYFSIMIDAGMFDPLMKKILQTVKGDPVKVIVGTTILAGLVSLDGDGPTTYIITTTAMMAVHKRLGIRPIILPTVAVMVVGVMNIVPWGGPTGRVMSALQLEASDVFIPLIPCMIAGAAWVLLWSYRLGIQERKRLGITASNANTAQFDALASAEAEMDEEAQKLKRPHLFWVNVIMTVVLMAALVVELMPLNVLFMIGTALASVINYGTNIKVQQDRICHYGQNIMLNVAMVLGAGIFSGIMGETKIIDAMANTLTQSIPPEFGSRIALITALSSLPFDYFLTNDAFYFGIVPLLAKYATNFDISAAEIARASLVAQGCHLLSPLVSSTYVLLGLTGATLDDLTRSALLPSIGTSVVMLVTALVLGIIPF</sequence>
<evidence type="ECO:0000256" key="5">
    <source>
        <dbReference type="ARBA" id="ARBA00023136"/>
    </source>
</evidence>
<keyword evidence="4 6" id="KW-1133">Transmembrane helix</keyword>
<organism evidence="8 9">
    <name type="scientific">Acetonema longum DSM 6540</name>
    <dbReference type="NCBI Taxonomy" id="1009370"/>
    <lineage>
        <taxon>Bacteria</taxon>
        <taxon>Bacillati</taxon>
        <taxon>Bacillota</taxon>
        <taxon>Negativicutes</taxon>
        <taxon>Acetonemataceae</taxon>
        <taxon>Acetonema</taxon>
    </lineage>
</organism>
<comment type="caution">
    <text evidence="8">The sequence shown here is derived from an EMBL/GenBank/DDBJ whole genome shotgun (WGS) entry which is preliminary data.</text>
</comment>
<dbReference type="eggNOG" id="COG2851">
    <property type="taxonomic scope" value="Bacteria"/>
</dbReference>
<feature type="transmembrane region" description="Helical" evidence="6">
    <location>
        <begin position="6"/>
        <end position="22"/>
    </location>
</feature>
<feature type="transmembrane region" description="Helical" evidence="6">
    <location>
        <begin position="175"/>
        <end position="195"/>
    </location>
</feature>
<dbReference type="GO" id="GO:0016020">
    <property type="term" value="C:membrane"/>
    <property type="evidence" value="ECO:0007669"/>
    <property type="project" value="UniProtKB-SubCell"/>
</dbReference>
<feature type="transmembrane region" description="Helical" evidence="6">
    <location>
        <begin position="416"/>
        <end position="438"/>
    </location>
</feature>
<feature type="transmembrane region" description="Helical" evidence="6">
    <location>
        <begin position="262"/>
        <end position="283"/>
    </location>
</feature>
<name>F7NFE0_9FIRM</name>
<feature type="domain" description="Citrate transporter-like" evidence="7">
    <location>
        <begin position="17"/>
        <end position="386"/>
    </location>
</feature>
<evidence type="ECO:0000313" key="8">
    <source>
        <dbReference type="EMBL" id="EGO65265.1"/>
    </source>
</evidence>
<dbReference type="Proteomes" id="UP000003240">
    <property type="component" value="Unassembled WGS sequence"/>
</dbReference>
<evidence type="ECO:0000313" key="9">
    <source>
        <dbReference type="Proteomes" id="UP000003240"/>
    </source>
</evidence>
<feature type="transmembrane region" description="Helical" evidence="6">
    <location>
        <begin position="59"/>
        <end position="81"/>
    </location>
</feature>
<dbReference type="InterPro" id="IPR014738">
    <property type="entry name" value="Citrate_transporter"/>
</dbReference>
<evidence type="ECO:0000256" key="1">
    <source>
        <dbReference type="ARBA" id="ARBA00004141"/>
    </source>
</evidence>
<dbReference type="InterPro" id="IPR004680">
    <property type="entry name" value="Cit_transptr-like_dom"/>
</dbReference>
<feature type="transmembrane region" description="Helical" evidence="6">
    <location>
        <begin position="29"/>
        <end position="47"/>
    </location>
</feature>
<feature type="transmembrane region" description="Helical" evidence="6">
    <location>
        <begin position="134"/>
        <end position="155"/>
    </location>
</feature>
<evidence type="ECO:0000256" key="3">
    <source>
        <dbReference type="ARBA" id="ARBA00022692"/>
    </source>
</evidence>
<dbReference type="NCBIfam" id="TIGR00784">
    <property type="entry name" value="citMHS"/>
    <property type="match status" value="1"/>
</dbReference>
<comment type="subcellular location">
    <subcellularLocation>
        <location evidence="1">Membrane</location>
        <topology evidence="1">Multi-pass membrane protein</topology>
    </subcellularLocation>
</comment>
<dbReference type="OrthoDB" id="5329450at2"/>
<dbReference type="STRING" id="1009370.ALO_03836"/>
<dbReference type="GO" id="GO:0015137">
    <property type="term" value="F:citrate transmembrane transporter activity"/>
    <property type="evidence" value="ECO:0007669"/>
    <property type="project" value="InterPro"/>
</dbReference>
<protein>
    <submittedName>
        <fullName evidence="8">Citrate transporter, CitM family protein</fullName>
    </submittedName>
</protein>
<dbReference type="Pfam" id="PF03600">
    <property type="entry name" value="CitMHS"/>
    <property type="match status" value="1"/>
</dbReference>
<dbReference type="EMBL" id="AFGF01000024">
    <property type="protein sequence ID" value="EGO65265.1"/>
    <property type="molecule type" value="Genomic_DNA"/>
</dbReference>
<dbReference type="AlphaFoldDB" id="F7NFE0"/>
<accession>F7NFE0</accession>
<evidence type="ECO:0000256" key="4">
    <source>
        <dbReference type="ARBA" id="ARBA00022989"/>
    </source>
</evidence>
<proteinExistence type="predicted"/>
<feature type="transmembrane region" description="Helical" evidence="6">
    <location>
        <begin position="239"/>
        <end position="256"/>
    </location>
</feature>
<keyword evidence="2" id="KW-0813">Transport</keyword>
<evidence type="ECO:0000259" key="7">
    <source>
        <dbReference type="Pfam" id="PF03600"/>
    </source>
</evidence>
<evidence type="ECO:0000256" key="2">
    <source>
        <dbReference type="ARBA" id="ARBA00022448"/>
    </source>
</evidence>
<gene>
    <name evidence="8" type="ORF">ALO_03836</name>
</gene>
<feature type="transmembrane region" description="Helical" evidence="6">
    <location>
        <begin position="391"/>
        <end position="410"/>
    </location>
</feature>
<dbReference type="RefSeq" id="WP_004093020.1">
    <property type="nucleotide sequence ID" value="NZ_AFGF01000024.1"/>
</dbReference>
<feature type="transmembrane region" description="Helical" evidence="6">
    <location>
        <begin position="295"/>
        <end position="313"/>
    </location>
</feature>